<comment type="caution">
    <text evidence="2">The sequence shown here is derived from an EMBL/GenBank/DDBJ whole genome shotgun (WGS) entry which is preliminary data.</text>
</comment>
<name>A0A096PCP1_FUSPS</name>
<accession>A0A096PCP1</accession>
<keyword evidence="1" id="KW-1133">Transmembrane helix</keyword>
<keyword evidence="1" id="KW-0812">Transmembrane</keyword>
<keyword evidence="1" id="KW-0472">Membrane</keyword>
<proteinExistence type="predicted"/>
<protein>
    <submittedName>
        <fullName evidence="2">WGS project CBMD000000000 data, contig CS3427_c000724</fullName>
    </submittedName>
</protein>
<reference evidence="2" key="1">
    <citation type="submission" date="2013-05" db="EMBL/GenBank/DDBJ databases">
        <title>Draft genome sequences of six wheat associated Fusarium spp. isolates.</title>
        <authorList>
            <person name="Moolhuijzen P.M."/>
            <person name="Manners J.M."/>
            <person name="Wilcox S."/>
            <person name="Bellgard M.I."/>
            <person name="Gardiner D.M."/>
        </authorList>
    </citation>
    <scope>NUCLEOTIDE SEQUENCE</scope>
    <source>
        <strain evidence="2">CS3427</strain>
        <strain evidence="2">CS3427</strain>
    </source>
</reference>
<dbReference type="AlphaFoldDB" id="A0A096PCP1"/>
<dbReference type="EMBL" id="CBMD010000723">
    <property type="protein sequence ID" value="CEG02469.1"/>
    <property type="molecule type" value="Genomic_DNA"/>
</dbReference>
<evidence type="ECO:0000313" key="2">
    <source>
        <dbReference type="EMBL" id="CEG02469.1"/>
    </source>
</evidence>
<gene>
    <name evidence="2" type="ORF">BN847_0072600</name>
</gene>
<evidence type="ECO:0000256" key="1">
    <source>
        <dbReference type="SAM" id="Phobius"/>
    </source>
</evidence>
<sequence>MAAVGDVNTLAKDLWHQVYSCMFGWHVMRAKPAMSTSGKARLFFAYWAFVFLDNLAIFVGHLAIFVEYLFDAHSSKDVAAREYDGSMVLTRSRVDLVLVLKNCSEVPAD</sequence>
<organism evidence="2">
    <name type="scientific">Fusarium pseudograminearum CS3427</name>
    <dbReference type="NCBI Taxonomy" id="1318457"/>
    <lineage>
        <taxon>Eukaryota</taxon>
        <taxon>Fungi</taxon>
        <taxon>Dikarya</taxon>
        <taxon>Ascomycota</taxon>
        <taxon>Pezizomycotina</taxon>
        <taxon>Sordariomycetes</taxon>
        <taxon>Hypocreomycetidae</taxon>
        <taxon>Hypocreales</taxon>
        <taxon>Nectriaceae</taxon>
        <taxon>Fusarium</taxon>
    </lineage>
</organism>
<feature type="transmembrane region" description="Helical" evidence="1">
    <location>
        <begin position="44"/>
        <end position="66"/>
    </location>
</feature>